<evidence type="ECO:0000313" key="2">
    <source>
        <dbReference type="EMBL" id="MFC7290972.1"/>
    </source>
</evidence>
<evidence type="ECO:0000256" key="1">
    <source>
        <dbReference type="SAM" id="Phobius"/>
    </source>
</evidence>
<keyword evidence="1" id="KW-1133">Transmembrane helix</keyword>
<protein>
    <submittedName>
        <fullName evidence="2">Uncharacterized protein</fullName>
    </submittedName>
</protein>
<keyword evidence="3" id="KW-1185">Reference proteome</keyword>
<dbReference type="Proteomes" id="UP001596492">
    <property type="component" value="Unassembled WGS sequence"/>
</dbReference>
<keyword evidence="1" id="KW-0472">Membrane</keyword>
<keyword evidence="1" id="KW-0812">Transmembrane</keyword>
<gene>
    <name evidence="2" type="ORF">ACFQS8_05050</name>
</gene>
<feature type="transmembrane region" description="Helical" evidence="1">
    <location>
        <begin position="169"/>
        <end position="191"/>
    </location>
</feature>
<evidence type="ECO:0000313" key="3">
    <source>
        <dbReference type="Proteomes" id="UP001596492"/>
    </source>
</evidence>
<sequence>MNKTALIFGLFSTLLLHIILVDCLVSGDQIVGVTEWGIILGFFFVTYQIALISRVLGVWRKLSQAIESTEPNVNSSQSNRSAIIHRGFVEMYFYLIASLTVLCGIAYLSASAVFKIPLQLRIGVDYDPLHVSVFVGLSISSFFPLLVGNYLKSKLESKKLKVKFVRTDVITATSFIVFLAALGLIVALVAAASSGDFKMAENFGVFVTGLVVIAFLSVIFIPNITRWLRTSHLDASRVHSMGPSSIDALLGGVTKPLSMIDSYMVKVIAPLSGSTEKRTGHFLLVLIMLLLSSLGFVLASPFGLIPISFAMILAFALGRRWAWVEEDRDTASRLQSTRKGGIHIGFENDFKDEALLAYASFFVLVPLTLHQIQGWLAPFQEVQGMTSGNAFVDWLRFFGAELAKAVPFVDWFEIYNVDVKTPFSISNESSSLAKHLTFGARAMVDLVIMAALLQALGISHRRRTERKLYKAGQLKSFDPFLEADFFESGMRYNREKNKWFPSEEFFKEIKEHCDNCEIRNEPRVPYSVKRLNELVLSKNDALREGALWMQVEFNLLVGPPTKQLEQLFNFWKTKEFIQHIENLRSKSRENSDKAEEFVWKQKAEFERILLTISEEGNIGSVQLQQLNQILALLRLTKNVPEFALSQKLAIQLIGATRTAYSVSALLANVVDIRHLNHPAFGDKWNKSIKIVTAVDPRKGKTNFQTQEEFRVLVYKELGRIKYDDCEIRSKEASEILECMQDVPKDDYSFPYGDRSRFARGYIATFSN</sequence>
<accession>A0ABW2IJG1</accession>
<reference evidence="3" key="1">
    <citation type="journal article" date="2019" name="Int. J. Syst. Evol. Microbiol.">
        <title>The Global Catalogue of Microorganisms (GCM) 10K type strain sequencing project: providing services to taxonomists for standard genome sequencing and annotation.</title>
        <authorList>
            <consortium name="The Broad Institute Genomics Platform"/>
            <consortium name="The Broad Institute Genome Sequencing Center for Infectious Disease"/>
            <person name="Wu L."/>
            <person name="Ma J."/>
        </authorList>
    </citation>
    <scope>NUCLEOTIDE SEQUENCE [LARGE SCALE GENOMIC DNA]</scope>
    <source>
        <strain evidence="3">CCUG 51308</strain>
    </source>
</reference>
<feature type="transmembrane region" description="Helical" evidence="1">
    <location>
        <begin position="91"/>
        <end position="109"/>
    </location>
</feature>
<comment type="caution">
    <text evidence="2">The sequence shown here is derived from an EMBL/GenBank/DDBJ whole genome shotgun (WGS) entry which is preliminary data.</text>
</comment>
<dbReference type="RefSeq" id="WP_382166176.1">
    <property type="nucleotide sequence ID" value="NZ_JBHTBR010000002.1"/>
</dbReference>
<feature type="transmembrane region" description="Helical" evidence="1">
    <location>
        <begin position="37"/>
        <end position="56"/>
    </location>
</feature>
<organism evidence="2 3">
    <name type="scientific">Hirschia litorea</name>
    <dbReference type="NCBI Taxonomy" id="1199156"/>
    <lineage>
        <taxon>Bacteria</taxon>
        <taxon>Pseudomonadati</taxon>
        <taxon>Pseudomonadota</taxon>
        <taxon>Alphaproteobacteria</taxon>
        <taxon>Hyphomonadales</taxon>
        <taxon>Hyphomonadaceae</taxon>
        <taxon>Hirschia</taxon>
    </lineage>
</organism>
<name>A0ABW2IJG1_9PROT</name>
<feature type="transmembrane region" description="Helical" evidence="1">
    <location>
        <begin position="282"/>
        <end position="299"/>
    </location>
</feature>
<feature type="transmembrane region" description="Helical" evidence="1">
    <location>
        <begin position="129"/>
        <end position="148"/>
    </location>
</feature>
<proteinExistence type="predicted"/>
<feature type="transmembrane region" description="Helical" evidence="1">
    <location>
        <begin position="203"/>
        <end position="221"/>
    </location>
</feature>
<dbReference type="EMBL" id="JBHTBR010000002">
    <property type="protein sequence ID" value="MFC7290972.1"/>
    <property type="molecule type" value="Genomic_DNA"/>
</dbReference>